<comment type="caution">
    <text evidence="5">The sequence shown here is derived from an EMBL/GenBank/DDBJ whole genome shotgun (WGS) entry which is preliminary data.</text>
</comment>
<keyword evidence="3" id="KW-0812">Transmembrane</keyword>
<feature type="region of interest" description="Disordered" evidence="2">
    <location>
        <begin position="398"/>
        <end position="420"/>
    </location>
</feature>
<keyword evidence="1" id="KW-1015">Disulfide bond</keyword>
<sequence>MFEIDANCTYTTWSIPSSHCSGHGTCILGTGRCICDSGYTGSSDFINLKGKDCHINIERMKVLWSLASLLALISVIQLSRALRMSYRSLNHTGQNRSQRLKNGITHLRRQFIYRPSLTFIIIPAGFWGTTLMARLILNLSLRGLNLKGNKKLQDDLQGLYRKLILKGYFDHLACIVMGTLGLIGGESNSYNLYTSMYFCIQGWVIVSFLMYNIFFTSIAKTIGIAFGNAGNTESVDKIKTRILRLLPVTRVVMVIFALLALLFLIYPPLYKHWAYFWLFILAAIAVLSTFAAHVFLVRKRESVNTVTVRGANGSITKTIGSYKSGRALGRFNSNESTFKKSRTTTIKSNDANSFSTSNPFASNAARASYVRDQRASTQEIYFYYFFFYFSSGSEKHEDEIEDKIEDSKQRNSKIPNETKR</sequence>
<evidence type="ECO:0000313" key="5">
    <source>
        <dbReference type="EMBL" id="GMH83734.1"/>
    </source>
</evidence>
<dbReference type="EMBL" id="BLQM01000333">
    <property type="protein sequence ID" value="GMH83734.1"/>
    <property type="molecule type" value="Genomic_DNA"/>
</dbReference>
<evidence type="ECO:0000256" key="1">
    <source>
        <dbReference type="ARBA" id="ARBA00023157"/>
    </source>
</evidence>
<feature type="transmembrane region" description="Helical" evidence="3">
    <location>
        <begin position="62"/>
        <end position="82"/>
    </location>
</feature>
<keyword evidence="3" id="KW-0472">Membrane</keyword>
<evidence type="ECO:0000256" key="2">
    <source>
        <dbReference type="SAM" id="MobiDB-lite"/>
    </source>
</evidence>
<dbReference type="CDD" id="cd00053">
    <property type="entry name" value="EGF"/>
    <property type="match status" value="1"/>
</dbReference>
<feature type="transmembrane region" description="Helical" evidence="3">
    <location>
        <begin position="163"/>
        <end position="183"/>
    </location>
</feature>
<gene>
    <name evidence="5" type="ORF">TL16_g09697</name>
</gene>
<proteinExistence type="predicted"/>
<accession>A0A9W7EK11</accession>
<keyword evidence="3" id="KW-1133">Transmembrane helix</keyword>
<reference evidence="6" key="1">
    <citation type="journal article" date="2023" name="Commun. Biol.">
        <title>Genome analysis of Parmales, the sister group of diatoms, reveals the evolutionary specialization of diatoms from phago-mixotrophs to photoautotrophs.</title>
        <authorList>
            <person name="Ban H."/>
            <person name="Sato S."/>
            <person name="Yoshikawa S."/>
            <person name="Yamada K."/>
            <person name="Nakamura Y."/>
            <person name="Ichinomiya M."/>
            <person name="Sato N."/>
            <person name="Blanc-Mathieu R."/>
            <person name="Endo H."/>
            <person name="Kuwata A."/>
            <person name="Ogata H."/>
        </authorList>
    </citation>
    <scope>NUCLEOTIDE SEQUENCE [LARGE SCALE GENOMIC DNA]</scope>
</reference>
<dbReference type="Gene3D" id="2.10.25.10">
    <property type="entry name" value="Laminin"/>
    <property type="match status" value="1"/>
</dbReference>
<protein>
    <recommendedName>
        <fullName evidence="4">Epidermal growth factor-like domain-containing protein</fullName>
    </recommendedName>
</protein>
<dbReference type="Proteomes" id="UP001162640">
    <property type="component" value="Unassembled WGS sequence"/>
</dbReference>
<dbReference type="Pfam" id="PF07974">
    <property type="entry name" value="EGF_2"/>
    <property type="match status" value="1"/>
</dbReference>
<dbReference type="AlphaFoldDB" id="A0A9W7EK11"/>
<organism evidence="5 6">
    <name type="scientific">Triparma laevis f. inornata</name>
    <dbReference type="NCBI Taxonomy" id="1714386"/>
    <lineage>
        <taxon>Eukaryota</taxon>
        <taxon>Sar</taxon>
        <taxon>Stramenopiles</taxon>
        <taxon>Ochrophyta</taxon>
        <taxon>Bolidophyceae</taxon>
        <taxon>Parmales</taxon>
        <taxon>Triparmaceae</taxon>
        <taxon>Triparma</taxon>
    </lineage>
</organism>
<feature type="transmembrane region" description="Helical" evidence="3">
    <location>
        <begin position="275"/>
        <end position="297"/>
    </location>
</feature>
<feature type="transmembrane region" description="Helical" evidence="3">
    <location>
        <begin position="117"/>
        <end position="137"/>
    </location>
</feature>
<dbReference type="InterPro" id="IPR013111">
    <property type="entry name" value="EGF_extracell"/>
</dbReference>
<feature type="domain" description="Epidermal growth factor-like" evidence="4">
    <location>
        <begin position="19"/>
        <end position="42"/>
    </location>
</feature>
<evidence type="ECO:0000313" key="6">
    <source>
        <dbReference type="Proteomes" id="UP001162640"/>
    </source>
</evidence>
<evidence type="ECO:0000259" key="4">
    <source>
        <dbReference type="Pfam" id="PF07974"/>
    </source>
</evidence>
<name>A0A9W7EK11_9STRA</name>
<feature type="transmembrane region" description="Helical" evidence="3">
    <location>
        <begin position="248"/>
        <end position="269"/>
    </location>
</feature>
<evidence type="ECO:0000256" key="3">
    <source>
        <dbReference type="SAM" id="Phobius"/>
    </source>
</evidence>